<comment type="caution">
    <text evidence="3">The sequence shown here is derived from an EMBL/GenBank/DDBJ whole genome shotgun (WGS) entry which is preliminary data.</text>
</comment>
<reference evidence="3 4" key="1">
    <citation type="submission" date="2022-12" db="EMBL/GenBank/DDBJ databases">
        <title>Chromosome-level genome of Tegillarca granosa.</title>
        <authorList>
            <person name="Kim J."/>
        </authorList>
    </citation>
    <scope>NUCLEOTIDE SEQUENCE [LARGE SCALE GENOMIC DNA]</scope>
    <source>
        <strain evidence="3">Teg-2019</strain>
        <tissue evidence="3">Adductor muscle</tissue>
    </source>
</reference>
<gene>
    <name evidence="3" type="ORF">KUTeg_008004</name>
</gene>
<protein>
    <recommendedName>
        <fullName evidence="2">Chorein N-terminal domain-containing protein</fullName>
    </recommendedName>
</protein>
<dbReference type="EMBL" id="JARBDR010000337">
    <property type="protein sequence ID" value="KAJ8315854.1"/>
    <property type="molecule type" value="Genomic_DNA"/>
</dbReference>
<dbReference type="Pfam" id="PF12624">
    <property type="entry name" value="VPS13_N"/>
    <property type="match status" value="1"/>
</dbReference>
<feature type="domain" description="Chorein N-terminal" evidence="2">
    <location>
        <begin position="31"/>
        <end position="388"/>
    </location>
</feature>
<keyword evidence="4" id="KW-1185">Reference proteome</keyword>
<evidence type="ECO:0000313" key="3">
    <source>
        <dbReference type="EMBL" id="KAJ8315854.1"/>
    </source>
</evidence>
<proteinExistence type="predicted"/>
<name>A0ABQ9FEY0_TEGGR</name>
<sequence length="409" mass="48030">MLEGLAAWVLNTYVGEYVEDLNTAQLSIALLQGFIGKIKLQIPVSRLRSEPWVISIEKLYLVAGPIKHVQYDEEKEKQAEQKRKASMLEALENKWKLHKQEKQEGYGSSWFSYGTSMAANILENLQLKIKNVHIRYEDSELIPSCPFAFGITIKSLSAQSTDGSWKTKFVNRDDTDMMHKLVDLQDFSVYLDTNATMLSGLSYTDLSSDVLIDDLFYKMMYMITWKEKCIYVKPQTSLRKNTKDLLSYPLGLLSFQIVFFKDHGYLLAPISAQTKLKRNTSALPLRSPDLPRIHLEMNLEKMTVQLSEDQYRIIIQWLKELERFECRRKYKKWHPVCSVKKSPRKWWKFAINTNLHIIHEKQKKKTKEYMTERVKDVILYHKIYTQYLMTSILDSTMTVCLSYYIYNID</sequence>
<organism evidence="3 4">
    <name type="scientific">Tegillarca granosa</name>
    <name type="common">Malaysian cockle</name>
    <name type="synonym">Anadara granosa</name>
    <dbReference type="NCBI Taxonomy" id="220873"/>
    <lineage>
        <taxon>Eukaryota</taxon>
        <taxon>Metazoa</taxon>
        <taxon>Spiralia</taxon>
        <taxon>Lophotrochozoa</taxon>
        <taxon>Mollusca</taxon>
        <taxon>Bivalvia</taxon>
        <taxon>Autobranchia</taxon>
        <taxon>Pteriomorphia</taxon>
        <taxon>Arcoida</taxon>
        <taxon>Arcoidea</taxon>
        <taxon>Arcidae</taxon>
        <taxon>Tegillarca</taxon>
    </lineage>
</organism>
<dbReference type="PANTHER" id="PTHR16166">
    <property type="entry name" value="VACUOLAR PROTEIN SORTING-ASSOCIATED PROTEIN VPS13"/>
    <property type="match status" value="1"/>
</dbReference>
<evidence type="ECO:0000313" key="4">
    <source>
        <dbReference type="Proteomes" id="UP001217089"/>
    </source>
</evidence>
<dbReference type="PANTHER" id="PTHR16166:SF141">
    <property type="entry name" value="INTERMEMBRANE LIPID TRANSFER PROTEIN VPS13D"/>
    <property type="match status" value="1"/>
</dbReference>
<evidence type="ECO:0000259" key="2">
    <source>
        <dbReference type="Pfam" id="PF12624"/>
    </source>
</evidence>
<dbReference type="InterPro" id="IPR026847">
    <property type="entry name" value="VPS13"/>
</dbReference>
<dbReference type="InterPro" id="IPR026854">
    <property type="entry name" value="VPS13_N"/>
</dbReference>
<keyword evidence="1" id="KW-0813">Transport</keyword>
<accession>A0ABQ9FEY0</accession>
<dbReference type="Proteomes" id="UP001217089">
    <property type="component" value="Unassembled WGS sequence"/>
</dbReference>
<evidence type="ECO:0000256" key="1">
    <source>
        <dbReference type="ARBA" id="ARBA00022448"/>
    </source>
</evidence>